<dbReference type="AlphaFoldDB" id="A0A662DE70"/>
<keyword evidence="2" id="KW-0378">Hydrolase</keyword>
<evidence type="ECO:0000259" key="1">
    <source>
        <dbReference type="Pfam" id="PF13023"/>
    </source>
</evidence>
<dbReference type="Gene3D" id="1.10.3210.10">
    <property type="entry name" value="Hypothetical protein af1432"/>
    <property type="match status" value="2"/>
</dbReference>
<evidence type="ECO:0000313" key="3">
    <source>
        <dbReference type="Proteomes" id="UP000280417"/>
    </source>
</evidence>
<organism evidence="2 3">
    <name type="scientific">Aerophobetes bacterium</name>
    <dbReference type="NCBI Taxonomy" id="2030807"/>
    <lineage>
        <taxon>Bacteria</taxon>
        <taxon>Candidatus Aerophobota</taxon>
    </lineage>
</organism>
<accession>A0A662DE70</accession>
<comment type="caution">
    <text evidence="2">The sequence shown here is derived from an EMBL/GenBank/DDBJ whole genome shotgun (WGS) entry which is preliminary data.</text>
</comment>
<dbReference type="GO" id="GO:0016787">
    <property type="term" value="F:hydrolase activity"/>
    <property type="evidence" value="ECO:0007669"/>
    <property type="project" value="UniProtKB-KW"/>
</dbReference>
<name>A0A662DE70_UNCAE</name>
<dbReference type="InterPro" id="IPR006674">
    <property type="entry name" value="HD_domain"/>
</dbReference>
<dbReference type="Proteomes" id="UP000280417">
    <property type="component" value="Unassembled WGS sequence"/>
</dbReference>
<sequence length="399" mass="47254">MLSKKLFERLYEAATIQRWNDHVRPVEFTELDKQAHKMIIAWIIAKYEEADRAEKVNWNRLMEGCVFELLHRVILTDLKPSVFHKMMQTKGEELNRYVLDNIRDEIREISGGFLQRFERYFLDREYAKLEKRILQAAHYISTWWEFGILYRLNRFIYGIEKTREEIENKLEDFYELSGVRKISLKKKSYGFLTLCGQLRFQKRWAGTPRIPQTSVLGHLGVVAITSFLCSLEMGLCDRALYNNFYAGLFHDLPEVLTRDIISPVKRSVTGIDSIIKEYERFQLEEVILPLLPNEWHDEIIYFVVDEFDNKVLLDGTIIKNIKDQDMVRLYNKDENNPLFGRLVKACDDLSAYMEAHLSIKYGISNPHLVEALKRLKERYSDYSIVDYPIKQLFLNFSES</sequence>
<dbReference type="SUPFAM" id="SSF109604">
    <property type="entry name" value="HD-domain/PDEase-like"/>
    <property type="match status" value="2"/>
</dbReference>
<reference evidence="2 3" key="1">
    <citation type="submission" date="2018-06" db="EMBL/GenBank/DDBJ databases">
        <title>Extensive metabolic versatility and redundancy in microbially diverse, dynamic hydrothermal sediments.</title>
        <authorList>
            <person name="Dombrowski N."/>
            <person name="Teske A."/>
            <person name="Baker B.J."/>
        </authorList>
    </citation>
    <scope>NUCLEOTIDE SEQUENCE [LARGE SCALE GENOMIC DNA]</scope>
    <source>
        <strain evidence="2">B3_G15</strain>
    </source>
</reference>
<feature type="domain" description="HD" evidence="1">
    <location>
        <begin position="195"/>
        <end position="375"/>
    </location>
</feature>
<evidence type="ECO:0000313" key="2">
    <source>
        <dbReference type="EMBL" id="RLE12422.1"/>
    </source>
</evidence>
<protein>
    <submittedName>
        <fullName evidence="2">HAD family hydrolase</fullName>
    </submittedName>
</protein>
<proteinExistence type="predicted"/>
<dbReference type="EMBL" id="QMQA01000166">
    <property type="protein sequence ID" value="RLE12422.1"/>
    <property type="molecule type" value="Genomic_DNA"/>
</dbReference>
<dbReference type="Pfam" id="PF13023">
    <property type="entry name" value="HD_3"/>
    <property type="match status" value="1"/>
</dbReference>
<gene>
    <name evidence="2" type="ORF">DRJ04_06210</name>
</gene>